<dbReference type="EMBL" id="JAFEMO010000001">
    <property type="protein sequence ID" value="KAH7578029.1"/>
    <property type="molecule type" value="Genomic_DNA"/>
</dbReference>
<feature type="coiled-coil region" evidence="1">
    <location>
        <begin position="225"/>
        <end position="252"/>
    </location>
</feature>
<proteinExistence type="predicted"/>
<feature type="domain" description="Enhanced disease resistance 4-like N-terminal" evidence="4">
    <location>
        <begin position="6"/>
        <end position="39"/>
    </location>
</feature>
<dbReference type="Pfam" id="PF11331">
    <property type="entry name" value="Zn_ribbon_12"/>
    <property type="match status" value="1"/>
</dbReference>
<keyword evidence="1" id="KW-0175">Coiled coil</keyword>
<evidence type="ECO:0000313" key="6">
    <source>
        <dbReference type="Proteomes" id="UP000827721"/>
    </source>
</evidence>
<feature type="region of interest" description="Disordered" evidence="2">
    <location>
        <begin position="675"/>
        <end position="747"/>
    </location>
</feature>
<protein>
    <recommendedName>
        <fullName evidence="7">Zinc-ribbon domain-containing protein</fullName>
    </recommendedName>
</protein>
<feature type="domain" description="Probable zinc-ribbon" evidence="3">
    <location>
        <begin position="490"/>
        <end position="533"/>
    </location>
</feature>
<dbReference type="InterPro" id="IPR055126">
    <property type="entry name" value="EDR4-like_N"/>
</dbReference>
<feature type="region of interest" description="Disordered" evidence="2">
    <location>
        <begin position="44"/>
        <end position="92"/>
    </location>
</feature>
<evidence type="ECO:0008006" key="7">
    <source>
        <dbReference type="Google" id="ProtNLM"/>
    </source>
</evidence>
<dbReference type="InterPro" id="IPR021480">
    <property type="entry name" value="Zinc_ribbon_12"/>
</dbReference>
<sequence length="919" mass="102231">MTESTKVRLVRCPKCENLLPELADYSVYQCGGCGAVLRAEDKNREVDTLSQKSEEERVEEVSSKLQNSSEKRIADSSDASDTDKSNAGSLRCDKRGLEKKDIGLADRSMNQSKVNGDKSVVEHGLDVNTSRDELGNAVGREQRDLNPRVGYTSGFRRSGRMSDWQTEDRGEVEGFPRTRRTDVGGLRFSTSNYPDEGPSNYHSDASYGYREPLRNRIGQDGANRVQYLEQDRAELLRKLDELKEQLSRSCDVVDKPKDKVPIDGRIVPPEPYCGSDSWLPNGSLGSDRASMPFLGPDKQVAGPTYFSHYPDPFPYSNGHGMDMHGLHPSLHNSNHAPGYRDPFGSQMLRSTPHKFPSQYQQLSSHPYFSGQYVDSNHDAFESYQQNAMYHQPSCSCYRCYDKNQRVLPPVQPTAFSNKPNNSMMYHHENPGPFAPHVQNFRAAVPPSNFCGPQAHTRWPSDLNSDVGGIVRCYPRKVVVASGGRRCRPIAGGAPFIICNNCFELLQLPKKAQLLVKNKQKLQCGTCSTVIDYAVIDTKLVLSVQTGMRGISTEADDSCNEVLRDYTSRSHGRFDRISANFSSDDYDNSGYDFHAMDREPISLSMDQGLNSGKPQEMQSFHSTSPSTSEDETSPDVLIEQREVTKSIQQPIKATVGLSPPPGSPLQEHFDYSSNNHAVNRFGKGNRSSRTDQEKLMPDRVTTRQNSLKEASLATEMDVSLNEYSNNGMSQDSGEATREDDLPRNNKGSESFFANIIKKSFKDFSRSNQTEERGKSNISVNGHLLPDRLVKKAEKSAGPIHPGQYWYDFRAGFWGVMGGPCLGIIPPFIEELNYPMPENCAGGTTGVFVNGRELHQKDLDLLASRGLPTTRDRSYIVEISGRVLDEDTGEELDSLGKLAPTVEKAKHGFGMKAPRARAAAQ</sequence>
<feature type="compositionally biased region" description="Basic and acidic residues" evidence="2">
    <location>
        <begin position="166"/>
        <end position="182"/>
    </location>
</feature>
<evidence type="ECO:0000256" key="2">
    <source>
        <dbReference type="SAM" id="MobiDB-lite"/>
    </source>
</evidence>
<dbReference type="Pfam" id="PF22910">
    <property type="entry name" value="EDR4-like_1st"/>
    <property type="match status" value="1"/>
</dbReference>
<dbReference type="InterPro" id="IPR040244">
    <property type="entry name" value="EDR4-like"/>
</dbReference>
<dbReference type="Proteomes" id="UP000827721">
    <property type="component" value="Unassembled WGS sequence"/>
</dbReference>
<feature type="region of interest" description="Disordered" evidence="2">
    <location>
        <begin position="146"/>
        <end position="202"/>
    </location>
</feature>
<evidence type="ECO:0000259" key="3">
    <source>
        <dbReference type="Pfam" id="PF11331"/>
    </source>
</evidence>
<feature type="region of interest" description="Disordered" evidence="2">
    <location>
        <begin position="603"/>
        <end position="633"/>
    </location>
</feature>
<organism evidence="5 6">
    <name type="scientific">Xanthoceras sorbifolium</name>
    <dbReference type="NCBI Taxonomy" id="99658"/>
    <lineage>
        <taxon>Eukaryota</taxon>
        <taxon>Viridiplantae</taxon>
        <taxon>Streptophyta</taxon>
        <taxon>Embryophyta</taxon>
        <taxon>Tracheophyta</taxon>
        <taxon>Spermatophyta</taxon>
        <taxon>Magnoliopsida</taxon>
        <taxon>eudicotyledons</taxon>
        <taxon>Gunneridae</taxon>
        <taxon>Pentapetalae</taxon>
        <taxon>rosids</taxon>
        <taxon>malvids</taxon>
        <taxon>Sapindales</taxon>
        <taxon>Sapindaceae</taxon>
        <taxon>Xanthoceroideae</taxon>
        <taxon>Xanthoceras</taxon>
    </lineage>
</organism>
<evidence type="ECO:0000313" key="5">
    <source>
        <dbReference type="EMBL" id="KAH7578029.1"/>
    </source>
</evidence>
<name>A0ABQ8IMT8_9ROSI</name>
<evidence type="ECO:0000259" key="4">
    <source>
        <dbReference type="Pfam" id="PF22910"/>
    </source>
</evidence>
<feature type="compositionally biased region" description="Polar residues" evidence="2">
    <location>
        <begin position="603"/>
        <end position="620"/>
    </location>
</feature>
<keyword evidence="6" id="KW-1185">Reference proteome</keyword>
<gene>
    <name evidence="5" type="ORF">JRO89_XS01G0330600</name>
</gene>
<feature type="compositionally biased region" description="Polar residues" evidence="2">
    <location>
        <begin position="720"/>
        <end position="732"/>
    </location>
</feature>
<evidence type="ECO:0000256" key="1">
    <source>
        <dbReference type="SAM" id="Coils"/>
    </source>
</evidence>
<feature type="compositionally biased region" description="Basic and acidic residues" evidence="2">
    <location>
        <begin position="44"/>
        <end position="62"/>
    </location>
</feature>
<dbReference type="PANTHER" id="PTHR31105:SF58">
    <property type="entry name" value="G-LIKE PROTEIN, PUTATIVE (DUF3133)-RELATED"/>
    <property type="match status" value="1"/>
</dbReference>
<reference evidence="5 6" key="1">
    <citation type="submission" date="2021-02" db="EMBL/GenBank/DDBJ databases">
        <title>Plant Genome Project.</title>
        <authorList>
            <person name="Zhang R.-G."/>
        </authorList>
    </citation>
    <scope>NUCLEOTIDE SEQUENCE [LARGE SCALE GENOMIC DNA]</scope>
    <source>
        <tissue evidence="5">Leaves</tissue>
    </source>
</reference>
<dbReference type="PANTHER" id="PTHR31105">
    <property type="entry name" value="EXTRA-LARGE G-PROTEIN-LIKE"/>
    <property type="match status" value="1"/>
</dbReference>
<feature type="compositionally biased region" description="Basic and acidic residues" evidence="2">
    <location>
        <begin position="687"/>
        <end position="700"/>
    </location>
</feature>
<feature type="compositionally biased region" description="Basic and acidic residues" evidence="2">
    <location>
        <begin position="733"/>
        <end position="742"/>
    </location>
</feature>
<comment type="caution">
    <text evidence="5">The sequence shown here is derived from an EMBL/GenBank/DDBJ whole genome shotgun (WGS) entry which is preliminary data.</text>
</comment>
<accession>A0ABQ8IMT8</accession>